<comment type="caution">
    <text evidence="13">The sequence shown here is derived from an EMBL/GenBank/DDBJ whole genome shotgun (WGS) entry which is preliminary data.</text>
</comment>
<keyword evidence="14" id="KW-1185">Reference proteome</keyword>
<dbReference type="InterPro" id="IPR023996">
    <property type="entry name" value="TonB-dep_OMP_SusC/RagA"/>
</dbReference>
<keyword evidence="2 8" id="KW-0813">Transport</keyword>
<proteinExistence type="inferred from homology"/>
<evidence type="ECO:0000259" key="11">
    <source>
        <dbReference type="Pfam" id="PF00593"/>
    </source>
</evidence>
<dbReference type="InterPro" id="IPR036942">
    <property type="entry name" value="Beta-barrel_TonB_sf"/>
</dbReference>
<organism evidence="13 14">
    <name type="scientific">Larkinella punicea</name>
    <dbReference type="NCBI Taxonomy" id="2315727"/>
    <lineage>
        <taxon>Bacteria</taxon>
        <taxon>Pseudomonadati</taxon>
        <taxon>Bacteroidota</taxon>
        <taxon>Cytophagia</taxon>
        <taxon>Cytophagales</taxon>
        <taxon>Spirosomataceae</taxon>
        <taxon>Larkinella</taxon>
    </lineage>
</organism>
<dbReference type="InterPro" id="IPR008969">
    <property type="entry name" value="CarboxyPept-like_regulatory"/>
</dbReference>
<evidence type="ECO:0000256" key="7">
    <source>
        <dbReference type="ARBA" id="ARBA00023237"/>
    </source>
</evidence>
<evidence type="ECO:0000256" key="6">
    <source>
        <dbReference type="ARBA" id="ARBA00023136"/>
    </source>
</evidence>
<evidence type="ECO:0000259" key="12">
    <source>
        <dbReference type="Pfam" id="PF07715"/>
    </source>
</evidence>
<gene>
    <name evidence="13" type="ORF">DUE52_26240</name>
</gene>
<dbReference type="InterPro" id="IPR012910">
    <property type="entry name" value="Plug_dom"/>
</dbReference>
<dbReference type="Proteomes" id="UP000253383">
    <property type="component" value="Unassembled WGS sequence"/>
</dbReference>
<dbReference type="PROSITE" id="PS52016">
    <property type="entry name" value="TONB_DEPENDENT_REC_3"/>
    <property type="match status" value="1"/>
</dbReference>
<comment type="subcellular location">
    <subcellularLocation>
        <location evidence="1 8">Cell outer membrane</location>
        <topology evidence="1 8">Multi-pass membrane protein</topology>
    </subcellularLocation>
</comment>
<keyword evidence="6 8" id="KW-0472">Membrane</keyword>
<feature type="signal peptide" evidence="10">
    <location>
        <begin position="1"/>
        <end position="26"/>
    </location>
</feature>
<protein>
    <submittedName>
        <fullName evidence="13">SusC/RagA family TonB-linked outer membrane protein</fullName>
    </submittedName>
</protein>
<evidence type="ECO:0000313" key="13">
    <source>
        <dbReference type="EMBL" id="RCR66574.1"/>
    </source>
</evidence>
<dbReference type="NCBIfam" id="TIGR04057">
    <property type="entry name" value="SusC_RagA_signa"/>
    <property type="match status" value="1"/>
</dbReference>
<reference evidence="13 14" key="1">
    <citation type="submission" date="2018-07" db="EMBL/GenBank/DDBJ databases">
        <title>Genome analysis of Larkinella rosea.</title>
        <authorList>
            <person name="Zhou Z."/>
            <person name="Wang G."/>
        </authorList>
    </citation>
    <scope>NUCLEOTIDE SEQUENCE [LARGE SCALE GENOMIC DNA]</scope>
    <source>
        <strain evidence="14">zzj9</strain>
    </source>
</reference>
<dbReference type="Pfam" id="PF13715">
    <property type="entry name" value="CarbopepD_reg_2"/>
    <property type="match status" value="1"/>
</dbReference>
<evidence type="ECO:0000256" key="5">
    <source>
        <dbReference type="ARBA" id="ARBA00023077"/>
    </source>
</evidence>
<keyword evidence="10" id="KW-0732">Signal</keyword>
<dbReference type="InterPro" id="IPR023997">
    <property type="entry name" value="TonB-dep_OMP_SusC/RagA_CS"/>
</dbReference>
<dbReference type="NCBIfam" id="TIGR04056">
    <property type="entry name" value="OMP_RagA_SusC"/>
    <property type="match status" value="1"/>
</dbReference>
<keyword evidence="5 9" id="KW-0798">TonB box</keyword>
<dbReference type="InterPro" id="IPR018247">
    <property type="entry name" value="EF_Hand_1_Ca_BS"/>
</dbReference>
<feature type="domain" description="TonB-dependent receptor-like beta-barrel" evidence="11">
    <location>
        <begin position="466"/>
        <end position="842"/>
    </location>
</feature>
<evidence type="ECO:0000313" key="14">
    <source>
        <dbReference type="Proteomes" id="UP000253383"/>
    </source>
</evidence>
<dbReference type="AlphaFoldDB" id="A0A368JIS2"/>
<dbReference type="OrthoDB" id="9768177at2"/>
<dbReference type="InterPro" id="IPR039426">
    <property type="entry name" value="TonB-dep_rcpt-like"/>
</dbReference>
<feature type="chain" id="PRO_5017000422" evidence="10">
    <location>
        <begin position="27"/>
        <end position="1116"/>
    </location>
</feature>
<keyword evidence="4 8" id="KW-0812">Transmembrane</keyword>
<dbReference type="InterPro" id="IPR037066">
    <property type="entry name" value="Plug_dom_sf"/>
</dbReference>
<evidence type="ECO:0000256" key="1">
    <source>
        <dbReference type="ARBA" id="ARBA00004571"/>
    </source>
</evidence>
<dbReference type="SUPFAM" id="SSF49464">
    <property type="entry name" value="Carboxypeptidase regulatory domain-like"/>
    <property type="match status" value="1"/>
</dbReference>
<dbReference type="Pfam" id="PF07715">
    <property type="entry name" value="Plug"/>
    <property type="match status" value="1"/>
</dbReference>
<feature type="domain" description="TonB-dependent receptor plug" evidence="12">
    <location>
        <begin position="122"/>
        <end position="243"/>
    </location>
</feature>
<keyword evidence="7 8" id="KW-0998">Cell outer membrane</keyword>
<dbReference type="SUPFAM" id="SSF56935">
    <property type="entry name" value="Porins"/>
    <property type="match status" value="1"/>
</dbReference>
<keyword evidence="3 8" id="KW-1134">Transmembrane beta strand</keyword>
<dbReference type="GO" id="GO:0009279">
    <property type="term" value="C:cell outer membrane"/>
    <property type="evidence" value="ECO:0007669"/>
    <property type="project" value="UniProtKB-SubCell"/>
</dbReference>
<evidence type="ECO:0000256" key="4">
    <source>
        <dbReference type="ARBA" id="ARBA00022692"/>
    </source>
</evidence>
<accession>A0A368JIS2</accession>
<dbReference type="Gene3D" id="2.170.130.10">
    <property type="entry name" value="TonB-dependent receptor, plug domain"/>
    <property type="match status" value="1"/>
</dbReference>
<dbReference type="PROSITE" id="PS00018">
    <property type="entry name" value="EF_HAND_1"/>
    <property type="match status" value="1"/>
</dbReference>
<evidence type="ECO:0000256" key="9">
    <source>
        <dbReference type="RuleBase" id="RU003357"/>
    </source>
</evidence>
<evidence type="ECO:0000256" key="10">
    <source>
        <dbReference type="SAM" id="SignalP"/>
    </source>
</evidence>
<evidence type="ECO:0000256" key="2">
    <source>
        <dbReference type="ARBA" id="ARBA00022448"/>
    </source>
</evidence>
<dbReference type="InterPro" id="IPR000531">
    <property type="entry name" value="Beta-barrel_TonB"/>
</dbReference>
<name>A0A368JIS2_9BACT</name>
<dbReference type="Pfam" id="PF00593">
    <property type="entry name" value="TonB_dep_Rec_b-barrel"/>
    <property type="match status" value="1"/>
</dbReference>
<evidence type="ECO:0000256" key="3">
    <source>
        <dbReference type="ARBA" id="ARBA00022452"/>
    </source>
</evidence>
<dbReference type="Gene3D" id="2.40.170.20">
    <property type="entry name" value="TonB-dependent receptor, beta-barrel domain"/>
    <property type="match status" value="1"/>
</dbReference>
<sequence>MINPLFRAISLIGMLALLFSGPVALAQARLQVQGRIVGGDGDGLPGVSVVIKGTSTGTVTDTEGNYTVSVPNPKSTLVVSFIGYVSQELAVNGRTRLDVKLVEDVKALNEVVIVGYAEQSRAKTTASVSKIDVQELRNIPSASPVQALQGKLAGVSVPVLSGQPGAAGNIVIRGGTTLNPYGTGSTGSGTNPVSNIQASNPLVIVDGVFRSFNDVNPDDIESLQVLKDAASTAAYGARGANGVIIIKTRTGKFNGGKSNVTFRYQHGVETQARNYNYLNAREYLNLARRTWARGLDVFDINQKLYSAGNSATTPTYTQKGQYGNAVFTTAYQDNLVAVEGQPYVDNLLANGWETMDDPVNPGRTIIFKDSQYQDVVWNTAATNNYNIGIDGGTERASYNVSLGYIDQGGVFLGTNYKRFSSLANANFKVSDRFRLETNVSYLWNDNKFLSNNQVQLTRSVRVPPLNRLYYDNGLPALGESVSVRNRLHELYYQDLSSNNDQTTFRLAGDLEIAKGLHFRPSASLYIVQNRYLFFERAFPGQQRQRDKAEELTQDKQFMTDQILQYDNTFGGKHNLTALAGFNFTRRVEYNLRGTGQRSTDDYQTTFNGNPPTTVINGVQQPNFGLTSGYFETKTASLFGQVNYDYDGRYLLGASLRYDGFSSFAPNNQYALFPSVSAGWNVHRENFWQVKAINQLKVRASYGQTGLSGLNYTDTYGGYGSAPYGGNGGILRTTLANPNLLWETTETIDGGIDMNLFNRVTLIVDVYNKLTKNRLDNLPLPTETGFNSIRYNVGKLRNRGVEVELGATVLKKGNFAWNTNFSFAFNRTTIVELPDNGRDKNRINGGLIYDPATGKDIEVGGYAEGERPGGLWAFQSNGIFATDEEAKSAPKDLLVTSVALGKPKHGGDVNWADLNGDGQIDGKDLVFIGYRVPDKIGGMQNAFTWKGLSARFTMDYALGHVVSDGALARAMGQARASNEGAPREALSDETWQNPGETGKYYPRFSFGDADFGYRNHLRQVTQVGYNQVGLDDGYGSDNSIYFAKGDWLALRELSFSYQLPTAMARRIFAGSVQLNAGVYNIGYLTKYKGLNPEVYKGYDEGGYPRPRQFTFGATIRF</sequence>
<dbReference type="Gene3D" id="2.60.40.1120">
    <property type="entry name" value="Carboxypeptidase-like, regulatory domain"/>
    <property type="match status" value="1"/>
</dbReference>
<dbReference type="EMBL" id="QOWE01000026">
    <property type="protein sequence ID" value="RCR66574.1"/>
    <property type="molecule type" value="Genomic_DNA"/>
</dbReference>
<comment type="similarity">
    <text evidence="8 9">Belongs to the TonB-dependent receptor family.</text>
</comment>
<dbReference type="RefSeq" id="WP_114409053.1">
    <property type="nucleotide sequence ID" value="NZ_QOWE01000026.1"/>
</dbReference>
<evidence type="ECO:0000256" key="8">
    <source>
        <dbReference type="PROSITE-ProRule" id="PRU01360"/>
    </source>
</evidence>